<name>A0ABW5R9V2_9BACL</name>
<keyword evidence="11" id="KW-1185">Reference proteome</keyword>
<dbReference type="Gene3D" id="2.30.130.60">
    <property type="match status" value="1"/>
</dbReference>
<dbReference type="Proteomes" id="UP001597497">
    <property type="component" value="Unassembled WGS sequence"/>
</dbReference>
<dbReference type="InterPro" id="IPR018314">
    <property type="entry name" value="RsmB/NOL1/NOP2-like_CS"/>
</dbReference>
<keyword evidence="5 7" id="KW-0949">S-adenosyl-L-methionine</keyword>
<dbReference type="PROSITE" id="PS01153">
    <property type="entry name" value="NOL1_NOP2_SUN"/>
    <property type="match status" value="1"/>
</dbReference>
<keyword evidence="6 7" id="KW-0694">RNA-binding</keyword>
<dbReference type="InterPro" id="IPR029063">
    <property type="entry name" value="SAM-dependent_MTases_sf"/>
</dbReference>
<dbReference type="PANTHER" id="PTHR22807">
    <property type="entry name" value="NOP2 YEAST -RELATED NOL1/NOP2/FMU SUN DOMAIN-CONTAINING"/>
    <property type="match status" value="1"/>
</dbReference>
<feature type="binding site" evidence="7">
    <location>
        <position position="180"/>
    </location>
    <ligand>
        <name>S-adenosyl-L-methionine</name>
        <dbReference type="ChEBI" id="CHEBI:59789"/>
    </ligand>
</feature>
<dbReference type="Pfam" id="PF13636">
    <property type="entry name" value="Methyltranf_PUA"/>
    <property type="match status" value="1"/>
</dbReference>
<dbReference type="PRINTS" id="PR02008">
    <property type="entry name" value="RCMTFAMILY"/>
</dbReference>
<feature type="compositionally biased region" description="Low complexity" evidence="8">
    <location>
        <begin position="296"/>
        <end position="305"/>
    </location>
</feature>
<protein>
    <submittedName>
        <fullName evidence="10">RsmB/NOP family class I SAM-dependent RNA methyltransferase</fullName>
        <ecNumber evidence="10">2.1.1.-</ecNumber>
    </submittedName>
</protein>
<dbReference type="SUPFAM" id="SSF53335">
    <property type="entry name" value="S-adenosyl-L-methionine-dependent methyltransferases"/>
    <property type="match status" value="1"/>
</dbReference>
<feature type="domain" description="SAM-dependent MTase RsmB/NOP-type" evidence="9">
    <location>
        <begin position="24"/>
        <end position="347"/>
    </location>
</feature>
<dbReference type="Pfam" id="PF17125">
    <property type="entry name" value="Methyltr_RsmF_N"/>
    <property type="match status" value="1"/>
</dbReference>
<keyword evidence="2" id="KW-0963">Cytoplasm</keyword>
<evidence type="ECO:0000256" key="2">
    <source>
        <dbReference type="ARBA" id="ARBA00022490"/>
    </source>
</evidence>
<feature type="compositionally biased region" description="Basic and acidic residues" evidence="8">
    <location>
        <begin position="276"/>
        <end position="295"/>
    </location>
</feature>
<evidence type="ECO:0000256" key="1">
    <source>
        <dbReference type="ARBA" id="ARBA00007494"/>
    </source>
</evidence>
<evidence type="ECO:0000256" key="3">
    <source>
        <dbReference type="ARBA" id="ARBA00022603"/>
    </source>
</evidence>
<dbReference type="Pfam" id="PF17126">
    <property type="entry name" value="RsmF_methylt_CI"/>
    <property type="match status" value="1"/>
</dbReference>
<feature type="active site" description="Nucleophile" evidence="7">
    <location>
        <position position="233"/>
    </location>
</feature>
<dbReference type="InterPro" id="IPR001678">
    <property type="entry name" value="MeTrfase_RsmB-F_NOP2_dom"/>
</dbReference>
<evidence type="ECO:0000256" key="7">
    <source>
        <dbReference type="PROSITE-ProRule" id="PRU01023"/>
    </source>
</evidence>
<evidence type="ECO:0000313" key="10">
    <source>
        <dbReference type="EMBL" id="MFD2671837.1"/>
    </source>
</evidence>
<organism evidence="10 11">
    <name type="scientific">Marinicrinis sediminis</name>
    <dbReference type="NCBI Taxonomy" id="1652465"/>
    <lineage>
        <taxon>Bacteria</taxon>
        <taxon>Bacillati</taxon>
        <taxon>Bacillota</taxon>
        <taxon>Bacilli</taxon>
        <taxon>Bacillales</taxon>
        <taxon>Paenibacillaceae</taxon>
    </lineage>
</organism>
<dbReference type="InterPro" id="IPR027391">
    <property type="entry name" value="Nol1_Nop2_Fmu_2"/>
</dbReference>
<dbReference type="EC" id="2.1.1.-" evidence="10"/>
<comment type="caution">
    <text evidence="10">The sequence shown here is derived from an EMBL/GenBank/DDBJ whole genome shotgun (WGS) entry which is preliminary data.</text>
</comment>
<dbReference type="RefSeq" id="WP_379929312.1">
    <property type="nucleotide sequence ID" value="NZ_JBHUMM010000016.1"/>
</dbReference>
<feature type="region of interest" description="Disordered" evidence="8">
    <location>
        <begin position="354"/>
        <end position="397"/>
    </location>
</feature>
<dbReference type="InterPro" id="IPR031340">
    <property type="entry name" value="RsmF_methylt_CI"/>
</dbReference>
<evidence type="ECO:0000256" key="5">
    <source>
        <dbReference type="ARBA" id="ARBA00022691"/>
    </source>
</evidence>
<keyword evidence="3 7" id="KW-0489">Methyltransferase</keyword>
<evidence type="ECO:0000256" key="8">
    <source>
        <dbReference type="SAM" id="MobiDB-lite"/>
    </source>
</evidence>
<feature type="binding site" evidence="7">
    <location>
        <position position="135"/>
    </location>
    <ligand>
        <name>S-adenosyl-L-methionine</name>
        <dbReference type="ChEBI" id="CHEBI:59789"/>
    </ligand>
</feature>
<dbReference type="GO" id="GO:0008168">
    <property type="term" value="F:methyltransferase activity"/>
    <property type="evidence" value="ECO:0007669"/>
    <property type="project" value="UniProtKB-KW"/>
</dbReference>
<keyword evidence="4 7" id="KW-0808">Transferase</keyword>
<feature type="region of interest" description="Disordered" evidence="8">
    <location>
        <begin position="276"/>
        <end position="318"/>
    </location>
</feature>
<dbReference type="PANTHER" id="PTHR22807:SF30">
    <property type="entry name" value="28S RRNA (CYTOSINE(4447)-C(5))-METHYLTRANSFERASE-RELATED"/>
    <property type="match status" value="1"/>
</dbReference>
<comment type="caution">
    <text evidence="7">Lacks conserved residue(s) required for the propagation of feature annotation.</text>
</comment>
<dbReference type="CDD" id="cd02440">
    <property type="entry name" value="AdoMet_MTases"/>
    <property type="match status" value="1"/>
</dbReference>
<dbReference type="Gene3D" id="3.40.50.150">
    <property type="entry name" value="Vaccinia Virus protein VP39"/>
    <property type="match status" value="1"/>
</dbReference>
<dbReference type="EMBL" id="JBHUMM010000016">
    <property type="protein sequence ID" value="MFD2671837.1"/>
    <property type="molecule type" value="Genomic_DNA"/>
</dbReference>
<evidence type="ECO:0000313" key="11">
    <source>
        <dbReference type="Proteomes" id="UP001597497"/>
    </source>
</evidence>
<feature type="compositionally biased region" description="Basic and acidic residues" evidence="8">
    <location>
        <begin position="373"/>
        <end position="397"/>
    </location>
</feature>
<sequence>MSLQLPEAFEQKMRELLEEEFEAFMESYEQPKWQGLRVNRLKLEACDFQRMSPFSLTAIPWCAEGFYYADGERPGKHPFYHAGLYYIQEPSAMTPVEMLDVRPGHKVLDLCAAPGGKSTQIAAKLAGSGVLVSNDLHPERVKALVKNIEMAGVRNAVVLNEHPARIADSFGAYFDRILVDAPCSGEGMFRKDEDMVKHWSPQRVCDYAGMQEEILEAAAALLKPGGKLVYSTCTFSPEENEAMIASFLGQHPQFEVVPLSPTHGFQSGRPAWVTEKQTDQAEHGEQVGHAEHGEQAEQVGQAGQVSEPSEETGARQEAARLETAGTLRLWPHLVEGEGHYVALLQKMPDAQSIEQANTEVRTASVDSSYGTDRSGKDHGKGQGRPRKQEIRPLDTEERERWHAFASSVLDQTKTAESIGQTDKPLISWKQFVYECPVSPLLLSGLKAPRPGFFVGELKKQRFEPSQALAMGLRPEEVQQVISLDMADERVIKYLKGETIDISDFPHIQKGYGLICLGPYPLGWGKSMQGMLKNAYPAGWRWQ</sequence>
<evidence type="ECO:0000256" key="4">
    <source>
        <dbReference type="ARBA" id="ARBA00022679"/>
    </source>
</evidence>
<dbReference type="InterPro" id="IPR031341">
    <property type="entry name" value="Methyltr_RsmF_N"/>
</dbReference>
<dbReference type="InterPro" id="IPR049560">
    <property type="entry name" value="MeTrfase_RsmB-F_NOP2_cat"/>
</dbReference>
<dbReference type="CDD" id="cd21147">
    <property type="entry name" value="RsmF_methylt_CTD1"/>
    <property type="match status" value="1"/>
</dbReference>
<dbReference type="PROSITE" id="PS51686">
    <property type="entry name" value="SAM_MT_RSMB_NOP"/>
    <property type="match status" value="1"/>
</dbReference>
<comment type="similarity">
    <text evidence="1 7">Belongs to the class I-like SAM-binding methyltransferase superfamily. RsmB/NOP family.</text>
</comment>
<gene>
    <name evidence="10" type="ORF">ACFSUC_09475</name>
</gene>
<feature type="compositionally biased region" description="Polar residues" evidence="8">
    <location>
        <begin position="354"/>
        <end position="371"/>
    </location>
</feature>
<dbReference type="Gene3D" id="3.30.70.1170">
    <property type="entry name" value="Sun protein, domain 3"/>
    <property type="match status" value="1"/>
</dbReference>
<dbReference type="GO" id="GO:0032259">
    <property type="term" value="P:methylation"/>
    <property type="evidence" value="ECO:0007669"/>
    <property type="project" value="UniProtKB-KW"/>
</dbReference>
<proteinExistence type="inferred from homology"/>
<accession>A0ABW5R9V2</accession>
<dbReference type="Pfam" id="PF01189">
    <property type="entry name" value="Methyltr_RsmB-F"/>
    <property type="match status" value="1"/>
</dbReference>
<feature type="binding site" evidence="7">
    <location>
        <begin position="111"/>
        <end position="117"/>
    </location>
    <ligand>
        <name>S-adenosyl-L-methionine</name>
        <dbReference type="ChEBI" id="CHEBI:59789"/>
    </ligand>
</feature>
<reference evidence="11" key="1">
    <citation type="journal article" date="2019" name="Int. J. Syst. Evol. Microbiol.">
        <title>The Global Catalogue of Microorganisms (GCM) 10K type strain sequencing project: providing services to taxonomists for standard genome sequencing and annotation.</title>
        <authorList>
            <consortium name="The Broad Institute Genomics Platform"/>
            <consortium name="The Broad Institute Genome Sequencing Center for Infectious Disease"/>
            <person name="Wu L."/>
            <person name="Ma J."/>
        </authorList>
    </citation>
    <scope>NUCLEOTIDE SEQUENCE [LARGE SCALE GENOMIC DNA]</scope>
    <source>
        <strain evidence="11">KCTC 33676</strain>
    </source>
</reference>
<dbReference type="InterPro" id="IPR023267">
    <property type="entry name" value="RCMT"/>
</dbReference>
<evidence type="ECO:0000259" key="9">
    <source>
        <dbReference type="PROSITE" id="PS51686"/>
    </source>
</evidence>
<evidence type="ECO:0000256" key="6">
    <source>
        <dbReference type="ARBA" id="ARBA00022884"/>
    </source>
</evidence>